<keyword evidence="5 7" id="KW-0472">Membrane</keyword>
<sequence length="552" mass="59333">MDFLAVFSFLGFTLLVAIIAWYATRSTNEKSSDGYFLGGRSLTAGVIAGSLLLTNLSTEQIVGLNGSAYKDGLSVMAWETLAAMAMVVTAVFLLPRYLKGGLTTVPQFLADRFDVTTKTITSALFLTGYVVVLLPVILYSGSVAISGMFDVPGMFNISESSALVYCIWGIGIIGSIYAVFGGLKAVAVSDSINAIGLIIGGLLIPVFGLMAIGDGSVTQGLDVLMTANPERFDSTGEKGQEVPFVTIFTGMMLVQLFYWGTNQQIIQRALGAKNLAEGQKGLLLAAFLKILGPIILVLPGMIAYYYFEGGLASSDLAYPELVRAVLPKTLVGFFAAVLFGAILSSFNSVLNSSVTLFGIDIYKQHINKDASEATVVKYGKVFGICLALAAMFIAPLIANAGSLFNYLQEINGIYSIPIFTIIVVGYLTKRVPAIAAKIGIFLGSALYIVSQFIMKPHFIGNALEEAKNAGVTDPAQLSLVEADAYPHYLHVMAILFVMNCVIMLVIGKFYPRKEAFELRYTEQVDISPYKYVKQGGIAVVLIVVAIYVYFAK</sequence>
<dbReference type="NCBIfam" id="TIGR00813">
    <property type="entry name" value="sss"/>
    <property type="match status" value="1"/>
</dbReference>
<proteinExistence type="inferred from homology"/>
<keyword evidence="4 7" id="KW-1133">Transmembrane helix</keyword>
<keyword evidence="9" id="KW-1185">Reference proteome</keyword>
<evidence type="ECO:0000256" key="6">
    <source>
        <dbReference type="RuleBase" id="RU362091"/>
    </source>
</evidence>
<evidence type="ECO:0000256" key="3">
    <source>
        <dbReference type="ARBA" id="ARBA00022692"/>
    </source>
</evidence>
<dbReference type="PROSITE" id="PS50283">
    <property type="entry name" value="NA_SOLUT_SYMP_3"/>
    <property type="match status" value="1"/>
</dbReference>
<evidence type="ECO:0000256" key="2">
    <source>
        <dbReference type="ARBA" id="ARBA00006434"/>
    </source>
</evidence>
<gene>
    <name evidence="8" type="ORF">DZC72_03630</name>
</gene>
<feature type="transmembrane region" description="Helical" evidence="7">
    <location>
        <begin position="378"/>
        <end position="398"/>
    </location>
</feature>
<feature type="transmembrane region" description="Helical" evidence="7">
    <location>
        <begin position="192"/>
        <end position="212"/>
    </location>
</feature>
<organism evidence="8 9">
    <name type="scientific">Maribacter algicola</name>
    <dbReference type="NCBI Taxonomy" id="2498892"/>
    <lineage>
        <taxon>Bacteria</taxon>
        <taxon>Pseudomonadati</taxon>
        <taxon>Bacteroidota</taxon>
        <taxon>Flavobacteriia</taxon>
        <taxon>Flavobacteriales</taxon>
        <taxon>Flavobacteriaceae</taxon>
        <taxon>Maribacter</taxon>
    </lineage>
</organism>
<comment type="similarity">
    <text evidence="2 6">Belongs to the sodium:solute symporter (SSF) (TC 2.A.21) family.</text>
</comment>
<name>A0A3R8R966_9FLAO</name>
<feature type="transmembrane region" description="Helical" evidence="7">
    <location>
        <begin position="488"/>
        <end position="510"/>
    </location>
</feature>
<dbReference type="GO" id="GO:0005412">
    <property type="term" value="F:D-glucose:sodium symporter activity"/>
    <property type="evidence" value="ECO:0007669"/>
    <property type="project" value="TreeGrafter"/>
</dbReference>
<dbReference type="InterPro" id="IPR038377">
    <property type="entry name" value="Na/Glc_symporter_sf"/>
</dbReference>
<dbReference type="OrthoDB" id="9814523at2"/>
<reference evidence="9" key="1">
    <citation type="submission" date="2018-12" db="EMBL/GenBank/DDBJ databases">
        <title>Maribacter lutimaris sp. nov., isolated from marine sediment.</title>
        <authorList>
            <person name="Kim K.K."/>
        </authorList>
    </citation>
    <scope>NUCLEOTIDE SEQUENCE [LARGE SCALE GENOMIC DNA]</scope>
    <source>
        <strain evidence="9">PoM-212</strain>
    </source>
</reference>
<dbReference type="NCBIfam" id="NF007790">
    <property type="entry name" value="PRK10484.1"/>
    <property type="match status" value="1"/>
</dbReference>
<evidence type="ECO:0000313" key="9">
    <source>
        <dbReference type="Proteomes" id="UP000286990"/>
    </source>
</evidence>
<feature type="transmembrane region" description="Helical" evidence="7">
    <location>
        <begin position="35"/>
        <end position="56"/>
    </location>
</feature>
<dbReference type="PANTHER" id="PTHR11819:SF195">
    <property type="entry name" value="SODIUM_GLUCOSE COTRANSPORTER 4"/>
    <property type="match status" value="1"/>
</dbReference>
<feature type="transmembrane region" description="Helical" evidence="7">
    <location>
        <begin position="119"/>
        <end position="142"/>
    </location>
</feature>
<dbReference type="PANTHER" id="PTHR11819">
    <property type="entry name" value="SOLUTE CARRIER FAMILY 5"/>
    <property type="match status" value="1"/>
</dbReference>
<feature type="transmembrane region" description="Helical" evidence="7">
    <location>
        <begin position="162"/>
        <end position="180"/>
    </location>
</feature>
<evidence type="ECO:0000256" key="7">
    <source>
        <dbReference type="SAM" id="Phobius"/>
    </source>
</evidence>
<comment type="subcellular location">
    <subcellularLocation>
        <location evidence="1">Membrane</location>
        <topology evidence="1">Multi-pass membrane protein</topology>
    </subcellularLocation>
</comment>
<dbReference type="AlphaFoldDB" id="A0A3R8R966"/>
<dbReference type="CDD" id="cd10328">
    <property type="entry name" value="SLC5sbd_YidK"/>
    <property type="match status" value="1"/>
</dbReference>
<dbReference type="GO" id="GO:0005886">
    <property type="term" value="C:plasma membrane"/>
    <property type="evidence" value="ECO:0007669"/>
    <property type="project" value="TreeGrafter"/>
</dbReference>
<feature type="transmembrane region" description="Helical" evidence="7">
    <location>
        <begin position="531"/>
        <end position="550"/>
    </location>
</feature>
<comment type="caution">
    <text evidence="8">The sequence shown here is derived from an EMBL/GenBank/DDBJ whole genome shotgun (WGS) entry which is preliminary data.</text>
</comment>
<feature type="transmembrane region" description="Helical" evidence="7">
    <location>
        <begin position="6"/>
        <end position="23"/>
    </location>
</feature>
<feature type="transmembrane region" description="Helical" evidence="7">
    <location>
        <begin position="242"/>
        <end position="261"/>
    </location>
</feature>
<evidence type="ECO:0000256" key="1">
    <source>
        <dbReference type="ARBA" id="ARBA00004141"/>
    </source>
</evidence>
<dbReference type="Proteomes" id="UP000286990">
    <property type="component" value="Unassembled WGS sequence"/>
</dbReference>
<feature type="transmembrane region" description="Helical" evidence="7">
    <location>
        <begin position="282"/>
        <end position="307"/>
    </location>
</feature>
<protein>
    <submittedName>
        <fullName evidence="8">Solute:sodium symporter family transporter</fullName>
    </submittedName>
</protein>
<keyword evidence="3 7" id="KW-0812">Transmembrane</keyword>
<dbReference type="Pfam" id="PF00474">
    <property type="entry name" value="SSF"/>
    <property type="match status" value="1"/>
</dbReference>
<feature type="transmembrane region" description="Helical" evidence="7">
    <location>
        <begin position="434"/>
        <end position="454"/>
    </location>
</feature>
<dbReference type="EMBL" id="QUSX01000001">
    <property type="protein sequence ID" value="RRQ49693.1"/>
    <property type="molecule type" value="Genomic_DNA"/>
</dbReference>
<dbReference type="InterPro" id="IPR001734">
    <property type="entry name" value="Na/solute_symporter"/>
</dbReference>
<feature type="transmembrane region" description="Helical" evidence="7">
    <location>
        <begin position="330"/>
        <end position="357"/>
    </location>
</feature>
<feature type="transmembrane region" description="Helical" evidence="7">
    <location>
        <begin position="410"/>
        <end position="427"/>
    </location>
</feature>
<dbReference type="RefSeq" id="WP_125221512.1">
    <property type="nucleotide sequence ID" value="NZ_QUSX01000001.1"/>
</dbReference>
<evidence type="ECO:0000313" key="8">
    <source>
        <dbReference type="EMBL" id="RRQ49693.1"/>
    </source>
</evidence>
<evidence type="ECO:0000256" key="4">
    <source>
        <dbReference type="ARBA" id="ARBA00022989"/>
    </source>
</evidence>
<dbReference type="Gene3D" id="1.20.1730.10">
    <property type="entry name" value="Sodium/glucose cotransporter"/>
    <property type="match status" value="1"/>
</dbReference>
<accession>A0A3R8R966</accession>
<evidence type="ECO:0000256" key="5">
    <source>
        <dbReference type="ARBA" id="ARBA00023136"/>
    </source>
</evidence>
<feature type="transmembrane region" description="Helical" evidence="7">
    <location>
        <begin position="76"/>
        <end position="98"/>
    </location>
</feature>